<name>A0A183JP09_9TREM</name>
<accession>A0A183JP09</accession>
<dbReference type="AlphaFoldDB" id="A0A183JP09"/>
<proteinExistence type="predicted"/>
<evidence type="ECO:0000313" key="2">
    <source>
        <dbReference type="Proteomes" id="UP000279833"/>
    </source>
</evidence>
<evidence type="ECO:0000313" key="1">
    <source>
        <dbReference type="EMBL" id="VDO88969.1"/>
    </source>
</evidence>
<evidence type="ECO:0000313" key="3">
    <source>
        <dbReference type="WBParaSite" id="SCUD_0000444501-mRNA-1"/>
    </source>
</evidence>
<dbReference type="EMBL" id="UZAK01005916">
    <property type="protein sequence ID" value="VDO88969.1"/>
    <property type="molecule type" value="Genomic_DNA"/>
</dbReference>
<dbReference type="Proteomes" id="UP000279833">
    <property type="component" value="Unassembled WGS sequence"/>
</dbReference>
<protein>
    <submittedName>
        <fullName evidence="3">Secreted protein</fullName>
    </submittedName>
</protein>
<reference evidence="1" key="2">
    <citation type="submission" date="2018-11" db="EMBL/GenBank/DDBJ databases">
        <authorList>
            <consortium name="Pathogen Informatics"/>
        </authorList>
    </citation>
    <scope>NUCLEOTIDE SEQUENCE [LARGE SCALE GENOMIC DNA]</scope>
    <source>
        <strain evidence="1">Dakar</strain>
    </source>
</reference>
<reference evidence="3" key="1">
    <citation type="submission" date="2016-06" db="UniProtKB">
        <authorList>
            <consortium name="WormBaseParasite"/>
        </authorList>
    </citation>
    <scope>IDENTIFICATION</scope>
</reference>
<keyword evidence="2" id="KW-1185">Reference proteome</keyword>
<organism evidence="3">
    <name type="scientific">Schistosoma curassoni</name>
    <dbReference type="NCBI Taxonomy" id="6186"/>
    <lineage>
        <taxon>Eukaryota</taxon>
        <taxon>Metazoa</taxon>
        <taxon>Spiralia</taxon>
        <taxon>Lophotrochozoa</taxon>
        <taxon>Platyhelminthes</taxon>
        <taxon>Trematoda</taxon>
        <taxon>Digenea</taxon>
        <taxon>Strigeidida</taxon>
        <taxon>Schistosomatoidea</taxon>
        <taxon>Schistosomatidae</taxon>
        <taxon>Schistosoma</taxon>
    </lineage>
</organism>
<sequence>FKPYFFFISSNFARLSASFDECVGLVSVRFSVFISSFVELIVSLTSIIEVKAALISSGSHCPHVSLPLCMCTSKRVEPNRIISP</sequence>
<gene>
    <name evidence="1" type="ORF">SCUD_LOCUS4445</name>
</gene>
<dbReference type="WBParaSite" id="SCUD_0000444501-mRNA-1">
    <property type="protein sequence ID" value="SCUD_0000444501-mRNA-1"/>
    <property type="gene ID" value="SCUD_0000444501"/>
</dbReference>